<feature type="compositionally biased region" description="Polar residues" evidence="1">
    <location>
        <begin position="46"/>
        <end position="70"/>
    </location>
</feature>
<dbReference type="EMBL" id="BPLQ01000984">
    <property type="protein sequence ID" value="GIX77075.1"/>
    <property type="molecule type" value="Genomic_DNA"/>
</dbReference>
<evidence type="ECO:0000313" key="2">
    <source>
        <dbReference type="EMBL" id="GIX77075.1"/>
    </source>
</evidence>
<accession>A0AAV4MZE6</accession>
<evidence type="ECO:0000313" key="3">
    <source>
        <dbReference type="Proteomes" id="UP001054837"/>
    </source>
</evidence>
<organism evidence="2 3">
    <name type="scientific">Caerostris darwini</name>
    <dbReference type="NCBI Taxonomy" id="1538125"/>
    <lineage>
        <taxon>Eukaryota</taxon>
        <taxon>Metazoa</taxon>
        <taxon>Ecdysozoa</taxon>
        <taxon>Arthropoda</taxon>
        <taxon>Chelicerata</taxon>
        <taxon>Arachnida</taxon>
        <taxon>Araneae</taxon>
        <taxon>Araneomorphae</taxon>
        <taxon>Entelegynae</taxon>
        <taxon>Araneoidea</taxon>
        <taxon>Araneidae</taxon>
        <taxon>Caerostris</taxon>
    </lineage>
</organism>
<keyword evidence="3" id="KW-1185">Reference proteome</keyword>
<comment type="caution">
    <text evidence="2">The sequence shown here is derived from an EMBL/GenBank/DDBJ whole genome shotgun (WGS) entry which is preliminary data.</text>
</comment>
<gene>
    <name evidence="2" type="ORF">CDAR_239041</name>
</gene>
<protein>
    <submittedName>
        <fullName evidence="2">Uncharacterized protein</fullName>
    </submittedName>
</protein>
<feature type="compositionally biased region" description="Polar residues" evidence="1">
    <location>
        <begin position="19"/>
        <end position="35"/>
    </location>
</feature>
<name>A0AAV4MZE6_9ARAC</name>
<evidence type="ECO:0000256" key="1">
    <source>
        <dbReference type="SAM" id="MobiDB-lite"/>
    </source>
</evidence>
<dbReference type="Proteomes" id="UP001054837">
    <property type="component" value="Unassembled WGS sequence"/>
</dbReference>
<proteinExistence type="predicted"/>
<reference evidence="2 3" key="1">
    <citation type="submission" date="2021-06" db="EMBL/GenBank/DDBJ databases">
        <title>Caerostris darwini draft genome.</title>
        <authorList>
            <person name="Kono N."/>
            <person name="Arakawa K."/>
        </authorList>
    </citation>
    <scope>NUCLEOTIDE SEQUENCE [LARGE SCALE GENOMIC DNA]</scope>
</reference>
<dbReference type="AlphaFoldDB" id="A0AAV4MZE6"/>
<sequence>MAQNTGIRYPGIAIPNPNPISSVTPSRTAMVNNTEKNPETVPEQLWETNESPDKSTASLTTPDSELSSRPTSREPPTRALPLSASSPAILTPGALQFKTQ</sequence>
<feature type="region of interest" description="Disordered" evidence="1">
    <location>
        <begin position="1"/>
        <end position="100"/>
    </location>
</feature>